<dbReference type="Proteomes" id="UP000823046">
    <property type="component" value="Unassembled WGS sequence"/>
</dbReference>
<feature type="region of interest" description="Disordered" evidence="4">
    <location>
        <begin position="188"/>
        <end position="212"/>
    </location>
</feature>
<evidence type="ECO:0000259" key="5">
    <source>
        <dbReference type="Pfam" id="PF04935"/>
    </source>
</evidence>
<feature type="compositionally biased region" description="Basic residues" evidence="4">
    <location>
        <begin position="311"/>
        <end position="321"/>
    </location>
</feature>
<accession>A0ABQ7JCL2</accession>
<feature type="region of interest" description="Disordered" evidence="4">
    <location>
        <begin position="42"/>
        <end position="76"/>
    </location>
</feature>
<dbReference type="EMBL" id="JADAQX010000144">
    <property type="protein sequence ID" value="KAF8821688.1"/>
    <property type="molecule type" value="Genomic_DNA"/>
</dbReference>
<name>A0ABQ7JCL2_9APIC</name>
<dbReference type="PANTHER" id="PTHR14369:SF0">
    <property type="entry name" value="SURFEIT LOCUS PROTEIN 6"/>
    <property type="match status" value="1"/>
</dbReference>
<dbReference type="InterPro" id="IPR007019">
    <property type="entry name" value="SURF6"/>
</dbReference>
<evidence type="ECO:0000256" key="4">
    <source>
        <dbReference type="SAM" id="MobiDB-lite"/>
    </source>
</evidence>
<dbReference type="Pfam" id="PF04935">
    <property type="entry name" value="SURF6"/>
    <property type="match status" value="1"/>
</dbReference>
<reference evidence="6 7" key="1">
    <citation type="journal article" date="2020" name="bioRxiv">
        <title>Metabolic contributions of an alphaproteobacterial endosymbiont in the apicomplexan Cardiosporidium cionae.</title>
        <authorList>
            <person name="Hunter E.S."/>
            <person name="Paight C.J."/>
            <person name="Lane C.E."/>
        </authorList>
    </citation>
    <scope>NUCLEOTIDE SEQUENCE [LARGE SCALE GENOMIC DNA]</scope>
    <source>
        <strain evidence="6">ESH_2018</strain>
    </source>
</reference>
<feature type="domain" description="Ribosomal RNA-processing protein 14/surfeit locus protein 6 C-terminal" evidence="5">
    <location>
        <begin position="167"/>
        <end position="336"/>
    </location>
</feature>
<dbReference type="InterPro" id="IPR029190">
    <property type="entry name" value="Rrp14/SURF6_C"/>
</dbReference>
<feature type="compositionally biased region" description="Basic and acidic residues" evidence="4">
    <location>
        <begin position="334"/>
        <end position="343"/>
    </location>
</feature>
<keyword evidence="7" id="KW-1185">Reference proteome</keyword>
<evidence type="ECO:0000313" key="6">
    <source>
        <dbReference type="EMBL" id="KAF8821688.1"/>
    </source>
</evidence>
<keyword evidence="3" id="KW-0539">Nucleus</keyword>
<sequence length="343" mass="39372">MEPELPNIISFGNNRMHRLIHSYVDSFVNLIPYQHYGNLTTEEESFSSDEQSRSDQPQRLPPITDSTTSHVQSKRKLHKLKRYAPLEWVSTVQRYQAEIQLNSPKQVSASSAVVVNGKSGDALVNEADARNDSNSTFLQKNTLLNKGNALGLSREQLKEKLIAKIESIRMQKSTKEKGKRGNKWLTKSKNKRIKKDHEEPAANTAFKKENSKISEQMNDRDIEFGSFLFHKATRETCSKITEQNKKGSKLRRVQTSIRNLEREANELSKLDTGKREQRAHTLALDRAMKRAQRQKIPGSLKSLRRAEKAIKSKKGKSKRKWENRTNSNKQKMQKKTEDSNVDA</sequence>
<evidence type="ECO:0000313" key="7">
    <source>
        <dbReference type="Proteomes" id="UP000823046"/>
    </source>
</evidence>
<comment type="similarity">
    <text evidence="2">Belongs to the SURF6 family.</text>
</comment>
<feature type="compositionally biased region" description="Basic and acidic residues" evidence="4">
    <location>
        <begin position="195"/>
        <end position="212"/>
    </location>
</feature>
<evidence type="ECO:0000256" key="2">
    <source>
        <dbReference type="ARBA" id="ARBA00005904"/>
    </source>
</evidence>
<comment type="caution">
    <text evidence="6">The sequence shown here is derived from an EMBL/GenBank/DDBJ whole genome shotgun (WGS) entry which is preliminary data.</text>
</comment>
<feature type="region of interest" description="Disordered" evidence="4">
    <location>
        <begin position="289"/>
        <end position="343"/>
    </location>
</feature>
<proteinExistence type="inferred from homology"/>
<organism evidence="6 7">
    <name type="scientific">Cardiosporidium cionae</name>
    <dbReference type="NCBI Taxonomy" id="476202"/>
    <lineage>
        <taxon>Eukaryota</taxon>
        <taxon>Sar</taxon>
        <taxon>Alveolata</taxon>
        <taxon>Apicomplexa</taxon>
        <taxon>Aconoidasida</taxon>
        <taxon>Nephromycida</taxon>
        <taxon>Cardiosporidium</taxon>
    </lineage>
</organism>
<evidence type="ECO:0000256" key="1">
    <source>
        <dbReference type="ARBA" id="ARBA00004123"/>
    </source>
</evidence>
<dbReference type="PANTHER" id="PTHR14369">
    <property type="entry name" value="SURFEIT LOCUS PROTEIN 6"/>
    <property type="match status" value="1"/>
</dbReference>
<comment type="subcellular location">
    <subcellularLocation>
        <location evidence="1">Nucleus</location>
    </subcellularLocation>
</comment>
<evidence type="ECO:0000256" key="3">
    <source>
        <dbReference type="ARBA" id="ARBA00023242"/>
    </source>
</evidence>
<protein>
    <recommendedName>
        <fullName evidence="5">Ribosomal RNA-processing protein 14/surfeit locus protein 6 C-terminal domain-containing protein</fullName>
    </recommendedName>
</protein>
<gene>
    <name evidence="6" type="ORF">IE077_001730</name>
</gene>